<reference evidence="2 3" key="1">
    <citation type="submission" date="2018-06" db="EMBL/GenBank/DDBJ databases">
        <title>Pseudomonas jilinensis sp. nov., isolated from the production water of Jilin Oilfield in China.</title>
        <authorList>
            <person name="Wang J."/>
        </authorList>
    </citation>
    <scope>NUCLEOTIDE SEQUENCE [LARGE SCALE GENOMIC DNA]</scope>
    <source>
        <strain evidence="2 3">JS15-10A1</strain>
    </source>
</reference>
<evidence type="ECO:0000313" key="2">
    <source>
        <dbReference type="EMBL" id="RHW19535.1"/>
    </source>
</evidence>
<dbReference type="Proteomes" id="UP000265745">
    <property type="component" value="Unassembled WGS sequence"/>
</dbReference>
<organism evidence="2 3">
    <name type="scientific">Pseudomonas jilinensis</name>
    <dbReference type="NCBI Taxonomy" id="2078689"/>
    <lineage>
        <taxon>Bacteria</taxon>
        <taxon>Pseudomonadati</taxon>
        <taxon>Pseudomonadota</taxon>
        <taxon>Gammaproteobacteria</taxon>
        <taxon>Pseudomonadales</taxon>
        <taxon>Pseudomonadaceae</taxon>
        <taxon>Pseudomonas</taxon>
    </lineage>
</organism>
<accession>A0A396S7Z9</accession>
<keyword evidence="3" id="KW-1185">Reference proteome</keyword>
<gene>
    <name evidence="2" type="ORF">C2846_18275</name>
</gene>
<proteinExistence type="predicted"/>
<comment type="caution">
    <text evidence="2">The sequence shown here is derived from an EMBL/GenBank/DDBJ whole genome shotgun (WGS) entry which is preliminary data.</text>
</comment>
<name>A0A396S7Z9_9PSED</name>
<evidence type="ECO:0000259" key="1">
    <source>
        <dbReference type="Pfam" id="PF13503"/>
    </source>
</evidence>
<protein>
    <recommendedName>
        <fullName evidence="1">DUF4123 domain-containing protein</fullName>
    </recommendedName>
</protein>
<dbReference type="OrthoDB" id="6867342at2"/>
<feature type="domain" description="DUF4123" evidence="1">
    <location>
        <begin position="7"/>
        <end position="113"/>
    </location>
</feature>
<sequence length="187" mass="21314">MASTGVLLFDGASRKRALVWLSKTYPEHSLSPLLYDTQFEALGDVGPILLDADEGSLLQKAWFQGSPDLQYAVWLKTEKGLPELYTSLRRRLRVYSPDGREFWLRLADSRPLLRASEAKVQWPEGFWHGVSEVWLQRHGRAFKAWENQTPEHDCTCSAEDINAQITLEWPLLEALAQENESSQEAAL</sequence>
<dbReference type="AlphaFoldDB" id="A0A396S7Z9"/>
<dbReference type="Pfam" id="PF13503">
    <property type="entry name" value="DUF4123"/>
    <property type="match status" value="1"/>
</dbReference>
<evidence type="ECO:0000313" key="3">
    <source>
        <dbReference type="Proteomes" id="UP000265745"/>
    </source>
</evidence>
<dbReference type="RefSeq" id="WP_119702172.1">
    <property type="nucleotide sequence ID" value="NZ_QJSA01000028.1"/>
</dbReference>
<dbReference type="InterPro" id="IPR025391">
    <property type="entry name" value="DUF4123"/>
</dbReference>
<dbReference type="EMBL" id="QJSA01000028">
    <property type="protein sequence ID" value="RHW19535.1"/>
    <property type="molecule type" value="Genomic_DNA"/>
</dbReference>